<dbReference type="AlphaFoldDB" id="A0A9D2QUD6"/>
<dbReference type="InterPro" id="IPR002104">
    <property type="entry name" value="Integrase_catalytic"/>
</dbReference>
<comment type="function">
    <text evidence="1">Site-specific tyrosine recombinase, which acts by catalyzing the cutting and rejoining of the recombining DNA molecules.</text>
</comment>
<dbReference type="GO" id="GO:0006310">
    <property type="term" value="P:DNA recombination"/>
    <property type="evidence" value="ECO:0007669"/>
    <property type="project" value="UniProtKB-KW"/>
</dbReference>
<dbReference type="Proteomes" id="UP000823892">
    <property type="component" value="Unassembled WGS sequence"/>
</dbReference>
<keyword evidence="4 6" id="KW-0238">DNA-binding</keyword>
<evidence type="ECO:0000256" key="3">
    <source>
        <dbReference type="ARBA" id="ARBA00022908"/>
    </source>
</evidence>
<evidence type="ECO:0000256" key="4">
    <source>
        <dbReference type="ARBA" id="ARBA00023125"/>
    </source>
</evidence>
<dbReference type="SUPFAM" id="SSF56349">
    <property type="entry name" value="DNA breaking-rejoining enzymes"/>
    <property type="match status" value="1"/>
</dbReference>
<evidence type="ECO:0000259" key="7">
    <source>
        <dbReference type="PROSITE" id="PS51898"/>
    </source>
</evidence>
<keyword evidence="5" id="KW-0233">DNA recombination</keyword>
<dbReference type="InterPro" id="IPR050090">
    <property type="entry name" value="Tyrosine_recombinase_XerCD"/>
</dbReference>
<dbReference type="InterPro" id="IPR010998">
    <property type="entry name" value="Integrase_recombinase_N"/>
</dbReference>
<dbReference type="PROSITE" id="PS51898">
    <property type="entry name" value="TYR_RECOMBINASE"/>
    <property type="match status" value="1"/>
</dbReference>
<sequence>MDYLKVYREMISLRGLTAHTVKSYSTYIRSYLDYLQAILFKQPEDVSWEELREYIRWLQKNRSLSDRTINTCISQLRFFTMYVLHKPWDPTQLPMRKFDSYLPFVPTQEEAEFFISTLPDLKPKAMVSLLYSAGLRVGEVCNLRYCDIERKNMRIHVAHSKNRSDRYAILSRNALDILTEYWFAYNRPTGWLFPKQTDPSRPIDTFYICRHMRAHEDSLGWEHRLTCHSFRHAFGTHLYENGADLLTIKNLMGHRSLNSTLLYIHLASYPSRNVISPFDRTGGDFHG</sequence>
<evidence type="ECO:0000259" key="8">
    <source>
        <dbReference type="PROSITE" id="PS51900"/>
    </source>
</evidence>
<dbReference type="PANTHER" id="PTHR30349:SF41">
    <property type="entry name" value="INTEGRASE_RECOMBINASE PROTEIN MJ0367-RELATED"/>
    <property type="match status" value="1"/>
</dbReference>
<protein>
    <submittedName>
        <fullName evidence="9">Site-specific integrase</fullName>
    </submittedName>
</protein>
<proteinExistence type="inferred from homology"/>
<dbReference type="InterPro" id="IPR044068">
    <property type="entry name" value="CB"/>
</dbReference>
<organism evidence="9 10">
    <name type="scientific">Candidatus Blautia avicola</name>
    <dbReference type="NCBI Taxonomy" id="2838483"/>
    <lineage>
        <taxon>Bacteria</taxon>
        <taxon>Bacillati</taxon>
        <taxon>Bacillota</taxon>
        <taxon>Clostridia</taxon>
        <taxon>Lachnospirales</taxon>
        <taxon>Lachnospiraceae</taxon>
        <taxon>Blautia</taxon>
    </lineage>
</organism>
<comment type="similarity">
    <text evidence="2">Belongs to the 'phage' integrase family.</text>
</comment>
<dbReference type="InterPro" id="IPR011010">
    <property type="entry name" value="DNA_brk_join_enz"/>
</dbReference>
<dbReference type="EMBL" id="DWUY01000090">
    <property type="protein sequence ID" value="HJD28161.1"/>
    <property type="molecule type" value="Genomic_DNA"/>
</dbReference>
<keyword evidence="3" id="KW-0229">DNA integration</keyword>
<evidence type="ECO:0000256" key="5">
    <source>
        <dbReference type="ARBA" id="ARBA00023172"/>
    </source>
</evidence>
<dbReference type="GO" id="GO:0015074">
    <property type="term" value="P:DNA integration"/>
    <property type="evidence" value="ECO:0007669"/>
    <property type="project" value="UniProtKB-KW"/>
</dbReference>
<evidence type="ECO:0000256" key="2">
    <source>
        <dbReference type="ARBA" id="ARBA00008857"/>
    </source>
</evidence>
<dbReference type="Pfam" id="PF13495">
    <property type="entry name" value="Phage_int_SAM_4"/>
    <property type="match status" value="1"/>
</dbReference>
<evidence type="ECO:0000313" key="9">
    <source>
        <dbReference type="EMBL" id="HJD28161.1"/>
    </source>
</evidence>
<reference evidence="9" key="2">
    <citation type="submission" date="2021-04" db="EMBL/GenBank/DDBJ databases">
        <authorList>
            <person name="Gilroy R."/>
        </authorList>
    </citation>
    <scope>NUCLEOTIDE SEQUENCE</scope>
    <source>
        <strain evidence="9">ChiBcec6-4105</strain>
    </source>
</reference>
<dbReference type="Gene3D" id="1.10.150.130">
    <property type="match status" value="1"/>
</dbReference>
<evidence type="ECO:0000313" key="10">
    <source>
        <dbReference type="Proteomes" id="UP000823892"/>
    </source>
</evidence>
<feature type="domain" description="Core-binding (CB)" evidence="8">
    <location>
        <begin position="1"/>
        <end position="84"/>
    </location>
</feature>
<accession>A0A9D2QUD6</accession>
<feature type="domain" description="Tyr recombinase" evidence="7">
    <location>
        <begin position="101"/>
        <end position="276"/>
    </location>
</feature>
<dbReference type="InterPro" id="IPR004107">
    <property type="entry name" value="Integrase_SAM-like_N"/>
</dbReference>
<dbReference type="Gene3D" id="1.10.443.10">
    <property type="entry name" value="Intergrase catalytic core"/>
    <property type="match status" value="1"/>
</dbReference>
<comment type="caution">
    <text evidence="9">The sequence shown here is derived from an EMBL/GenBank/DDBJ whole genome shotgun (WGS) entry which is preliminary data.</text>
</comment>
<dbReference type="PANTHER" id="PTHR30349">
    <property type="entry name" value="PHAGE INTEGRASE-RELATED"/>
    <property type="match status" value="1"/>
</dbReference>
<name>A0A9D2QUD6_9FIRM</name>
<dbReference type="InterPro" id="IPR013762">
    <property type="entry name" value="Integrase-like_cat_sf"/>
</dbReference>
<dbReference type="PROSITE" id="PS51900">
    <property type="entry name" value="CB"/>
    <property type="match status" value="1"/>
</dbReference>
<dbReference type="GO" id="GO:0003677">
    <property type="term" value="F:DNA binding"/>
    <property type="evidence" value="ECO:0007669"/>
    <property type="project" value="UniProtKB-UniRule"/>
</dbReference>
<evidence type="ECO:0000256" key="6">
    <source>
        <dbReference type="PROSITE-ProRule" id="PRU01248"/>
    </source>
</evidence>
<evidence type="ECO:0000256" key="1">
    <source>
        <dbReference type="ARBA" id="ARBA00003283"/>
    </source>
</evidence>
<reference evidence="9" key="1">
    <citation type="journal article" date="2021" name="PeerJ">
        <title>Extensive microbial diversity within the chicken gut microbiome revealed by metagenomics and culture.</title>
        <authorList>
            <person name="Gilroy R."/>
            <person name="Ravi A."/>
            <person name="Getino M."/>
            <person name="Pursley I."/>
            <person name="Horton D.L."/>
            <person name="Alikhan N.F."/>
            <person name="Baker D."/>
            <person name="Gharbi K."/>
            <person name="Hall N."/>
            <person name="Watson M."/>
            <person name="Adriaenssens E.M."/>
            <person name="Foster-Nyarko E."/>
            <person name="Jarju S."/>
            <person name="Secka A."/>
            <person name="Antonio M."/>
            <person name="Oren A."/>
            <person name="Chaudhuri R.R."/>
            <person name="La Ragione R."/>
            <person name="Hildebrand F."/>
            <person name="Pallen M.J."/>
        </authorList>
    </citation>
    <scope>NUCLEOTIDE SEQUENCE</scope>
    <source>
        <strain evidence="9">ChiBcec6-4105</strain>
    </source>
</reference>
<gene>
    <name evidence="9" type="ORF">H9914_04075</name>
</gene>
<dbReference type="Pfam" id="PF00589">
    <property type="entry name" value="Phage_integrase"/>
    <property type="match status" value="1"/>
</dbReference>